<feature type="region of interest" description="Actin-binding" evidence="13">
    <location>
        <begin position="662"/>
        <end position="684"/>
    </location>
</feature>
<evidence type="ECO:0000256" key="13">
    <source>
        <dbReference type="PROSITE-ProRule" id="PRU00782"/>
    </source>
</evidence>
<feature type="transmembrane region" description="Helical" evidence="15">
    <location>
        <begin position="958"/>
        <end position="977"/>
    </location>
</feature>
<keyword evidence="5" id="KW-1003">Cell membrane</keyword>
<protein>
    <recommendedName>
        <fullName evidence="4">DNA topoisomerase</fullName>
        <ecNumber evidence="4">5.6.2.1</ecNumber>
    </recommendedName>
</protein>
<evidence type="ECO:0000313" key="21">
    <source>
        <dbReference type="EMBL" id="KAF7722703.1"/>
    </source>
</evidence>
<dbReference type="Gene3D" id="1.20.58.530">
    <property type="match status" value="1"/>
</dbReference>
<evidence type="ECO:0000256" key="10">
    <source>
        <dbReference type="ARBA" id="ARBA00023175"/>
    </source>
</evidence>
<dbReference type="SUPFAM" id="SSF55856">
    <property type="entry name" value="Cytochrome b5-like heme/steroid binding domain"/>
    <property type="match status" value="1"/>
</dbReference>
<proteinExistence type="inferred from homology"/>
<dbReference type="InterPro" id="IPR027417">
    <property type="entry name" value="P-loop_NTPase"/>
</dbReference>
<sequence>MQDESRTDLARLITTANQPPSEESVTNLLQSRFRRNLPYTRAGHSNLVVVNPYQPLEILNDATLQAYADAGYRDVSEHKLFMQPHVYDLAARVYFHMRRTGEDQSIILSGITGSGKSTTRRHLLDQLLLLSTHSKKETKLQQQIRNAHVVLEAFGNARTSQNSSASKFSIFQEVQFSERGRILGAKTLTYAFDKSRLTSVPKDERTFNVFYSLMAGTTVEEKTALHLNFSPDYFQYLAKSKCITVPEVNDEIAFSDLKSALKVCGFKAKTVTQIFQLLSAILHLGNLQFLDTHEAGNFAQEACSVKNREVLDVVSAMLGVSPTKLETSLTYKLKLIRKELCTIFLNPQGAAEQRDSLARALYNVLFLWIVESLNTKVCYNDGEPANFIGILDQFGFQNFRVNGFEEFCANFANERVHQFLINQRFNDNEGINAMMMRDGVPLPKVVTMDNSGCLELIVGKEKDTQARNVSKSAALGLGGIVGVMDRDCAKLQSGATDATEANFLANLQRQYGSHSSFSKSTQTYSFGINHFSGTVHYTVESFLEKNLDTLSPDFVNLLRDSSSNTFVSNLFHGTGMATESHPKDDRTIVNAQLTSKPTRAPSMKRPNKRRGNLENTLANAPIPESGELDTEEIRKQKLIKEAEEAYENMQVTTVMDQLFMTLRDLFYTMADTRIYNVIHIRPNDSQTPDLFDIKRVKMQVRAFLLPDLTLRCSQEAANYYTFAEFLTRYDRFVSSLQIDTSKTDRERVEVVAAIMNWTENQAVVGNDMVWLSFETWKELEDGLRAAEKEERARAKGLEAAPAGMLGDAPGGDSHDMMGGYYQDSQARLLQPEGDHLRPGMAAGMMGSSVYEDGASYMESEDGMKREVDGSQWGEESEWGVKGGLAEGFGPNMDMSKMVEDYYPPQHESVEEVPITAVRVWWVRFVWLMTWWIPSPFLRWFGKMTREDVQMAWREKTTLCLFIFFFSCVTIFVIVGLGEIICPGTKYMYSTSNVAAHNVPDDMYMSVRGVVYDVTSFARQNHGTAQYVANYDTMAPLAGADASATVPPPLTMACSGLVTSPTVKVTFNNTLPNVQFTHYTGDQIVATSITKFKDPQWYWNYFLPKMNLFKKGPLVHKVETLKADFDGWGRLAGAIDGKVYDITDYMSSITQYESTALAKDYHYLNQAVEEIFRNFGGGDMTDQWNKYKGAMTPEQQALNLNCLNNMFYIGDVDVRDTPRCMFTNYLLLAFACLMGLTILVKFLAALQFGGAPTPEDHDKFVICQVPCYTEDEDSLKKTIDSLTMLNYDDKRKLLFIIADGMIMGSGNDRPTPRIVLDVLGYDTKNDPEPLMFKSIGEGSKQLNYGKVYSGLYECEGHVVPYIVIVKVGKASERAKPGNRGKRDSQMICMNFLNKVHFDGEMTPLELEMYHQIKNVIGVNPSFYEYILMVDSDTEVLPDALNHMISCMLHDGRIIGLCGETKLSNEDNSWTTMIQVYEYYISHHLAKAFESLFGSVTCLPGCFCMYRIRTPIKNEPLIISPKVISDYSDNHVDTLHKKNLLHLGEDRYLTTLMMKHFPQYKMKFTPHAQCKTVAPDRWQVLLSQRRRWINSTIHNLFELVLLPDLCGFCCFSMRFVVLLDLIGTLTLPVTVVYLIYLIYVIASKTGPFPMLALIMLAGVYGLQAILFILKRQWQHIGWMIFYILAIPVFSFFLPVYSFWHFDDFSWGNTRVVVGDNKQKKIIVADDEKFDEKMIPLKKWSVYEQELWEMGSSGSKETGVTGNSYRSHRSRASRAGGSMIYDGRSQYAGSQAGDYDYYRDTNVADKRATQSRSPYAGSVIGPGSEYGGNPAMMADRASYMMPQDRASFMPQDRASYMMPQEQVAPMYDQRSMAGSRMMAHPSEYEMPMMGGYASQYSVPMSQGGLQPMTPPGFPTDDEILSEIKNILATANLMSVTKKQVREQLSAFFGFDMTPKKEFINTSIEYNACNFQKPVAHNFWFPGQQSPSQLDIVSMSQCKVLMVAEKPSLAESLSRLLAPGGKYETIKATTPVHEWNGTFQERPAKFRFTSVTGHVYQIDFVQEYNSWDVDPQMLFGARTKKVEANPKMRLSQHLQREAKEVDYLVLWLDCDREGENICYEVIENCQPYMKRSNANDRILRARFSAVDARQEFDLKVGVAFTRFQTKFFQGKYGNLDSTLISYGPCQIPTLSFCVERHDRIQSFQPESFWFISATIKHNDFPVKLAWQRERVFDRQIAQLFLNRIEDAKKNGARVKSVLTDKKSKQRPHALNTVEMLKHGSSYLGISPSECMSLAERLYTQGYISYPRTETSKYPESFDLDSVLREQAQHPLWGNYCQNLLSRGFDRPTGGIDIGDHPPITPIHIADESELPGNAWRLYEFIARTFIGSISPNLQYMSTSVVFAIGDECFECKGARVVNPGFTTVMHWLSKADEYIPEFKKGDVVTIETLTMQEGKTGPPDYLTESELIGLMEQHGIGTDASIPVHINNICQRNYVQVSGTSRKLIPTNLGIVLIHGPTSNLYTEKIDPELSLPTMRSDMEQQLSLIASGKAPDKEVLQHFLSIFEKKFSYFVNHIEKMDELFEATFSPLAASGKPLSKCGKCKRYMKYIALKPNRLHCATCDETYSLPLNGNIKLYRELRCPLDDFELVLYSTGSKGTGYPICPYCYNNPPFENITKGMGCNHCPHPTCPHSMVKNAVCPCSESEREVDPCKGRLILDATSAPRWKLSCNECNIVSSFVDTVKHVSMTDEMCDCGATILKAEFRENQNKDPISGCIMCDEDMEALLATRHMHDTHKIEVADEVTFFKLHDLDGDGFWDDRELCAMYGLERDVDPSAVHVRVIIDRAFAELDTDHDSLISLKEYMRSKLPEWTEEEIKAEKRWRKEHRDDQVTNMHQTSLHVDTPQWEEEIESEQAVPDKYRMKSF</sequence>
<dbReference type="InterPro" id="IPR056452">
    <property type="entry name" value="Zn_ribbon_TOP3B"/>
</dbReference>
<dbReference type="InterPro" id="IPR023406">
    <property type="entry name" value="Topo_IA_AS"/>
</dbReference>
<evidence type="ECO:0000259" key="16">
    <source>
        <dbReference type="PROSITE" id="PS50255"/>
    </source>
</evidence>
<dbReference type="Gene3D" id="1.10.10.60">
    <property type="entry name" value="Homeodomain-like"/>
    <property type="match status" value="1"/>
</dbReference>
<dbReference type="GO" id="GO:0003677">
    <property type="term" value="F:DNA binding"/>
    <property type="evidence" value="ECO:0007669"/>
    <property type="project" value="UniProtKB-KW"/>
</dbReference>
<name>A0A8H7BK52_9FUNG</name>
<dbReference type="Gene3D" id="3.40.50.140">
    <property type="match status" value="1"/>
</dbReference>
<dbReference type="GO" id="GO:0006281">
    <property type="term" value="P:DNA repair"/>
    <property type="evidence" value="ECO:0007669"/>
    <property type="project" value="TreeGrafter"/>
</dbReference>
<keyword evidence="13" id="KW-0067">ATP-binding</keyword>
<dbReference type="GO" id="GO:0016459">
    <property type="term" value="C:myosin complex"/>
    <property type="evidence" value="ECO:0007669"/>
    <property type="project" value="UniProtKB-KW"/>
</dbReference>
<evidence type="ECO:0000256" key="1">
    <source>
        <dbReference type="ARBA" id="ARBA00000213"/>
    </source>
</evidence>
<evidence type="ECO:0000259" key="20">
    <source>
        <dbReference type="PROSITE" id="PS52039"/>
    </source>
</evidence>
<feature type="region of interest" description="Disordered" evidence="14">
    <location>
        <begin position="596"/>
        <end position="623"/>
    </location>
</feature>
<dbReference type="InterPro" id="IPR013826">
    <property type="entry name" value="Topo_IA_cen_sub3"/>
</dbReference>
<dbReference type="InterPro" id="IPR036961">
    <property type="entry name" value="Kinesin_motor_dom_sf"/>
</dbReference>
<dbReference type="PROSITE" id="PS51998">
    <property type="entry name" value="DEK_C"/>
    <property type="match status" value="1"/>
</dbReference>
<dbReference type="PROSITE" id="PS52039">
    <property type="entry name" value="TOPO_IA_2"/>
    <property type="match status" value="1"/>
</dbReference>
<dbReference type="Pfam" id="PF00063">
    <property type="entry name" value="Myosin_head"/>
    <property type="match status" value="1"/>
</dbReference>
<dbReference type="InterPro" id="IPR000380">
    <property type="entry name" value="Topo_IA"/>
</dbReference>
<evidence type="ECO:0000256" key="7">
    <source>
        <dbReference type="ARBA" id="ARBA00023029"/>
    </source>
</evidence>
<reference evidence="21" key="1">
    <citation type="submission" date="2020-01" db="EMBL/GenBank/DDBJ databases">
        <title>Genome Sequencing of Three Apophysomyces-Like Fungal Strains Confirms a Novel Fungal Genus in the Mucoromycota with divergent Burkholderia-like Endosymbiotic Bacteria.</title>
        <authorList>
            <person name="Stajich J.E."/>
            <person name="Macias A.M."/>
            <person name="Carter-House D."/>
            <person name="Lovett B."/>
            <person name="Kasson L.R."/>
            <person name="Berry K."/>
            <person name="Grigoriev I."/>
            <person name="Chang Y."/>
            <person name="Spatafora J."/>
            <person name="Kasson M.T."/>
        </authorList>
    </citation>
    <scope>NUCLEOTIDE SEQUENCE</scope>
    <source>
        <strain evidence="21">NRRL A-21654</strain>
    </source>
</reference>
<dbReference type="PANTHER" id="PTHR11390:SF20">
    <property type="entry name" value="DNA TOPOISOMERASE 3-BETA-1"/>
    <property type="match status" value="1"/>
</dbReference>
<dbReference type="InterPro" id="IPR001609">
    <property type="entry name" value="Myosin_head_motor_dom-like"/>
</dbReference>
<dbReference type="SUPFAM" id="SSF47473">
    <property type="entry name" value="EF-hand"/>
    <property type="match status" value="1"/>
</dbReference>
<dbReference type="Gene3D" id="3.10.120.10">
    <property type="entry name" value="Cytochrome b5-like heme/steroid binding domain"/>
    <property type="match status" value="2"/>
</dbReference>
<dbReference type="PROSITE" id="PS50255">
    <property type="entry name" value="CYTOCHROME_B5_2"/>
    <property type="match status" value="1"/>
</dbReference>
<gene>
    <name evidence="21" type="ORF">EC973_002829</name>
</gene>
<feature type="compositionally biased region" description="Basic and acidic residues" evidence="14">
    <location>
        <begin position="2912"/>
        <end position="2921"/>
    </location>
</feature>
<dbReference type="InterPro" id="IPR013497">
    <property type="entry name" value="Topo_IA_cen"/>
</dbReference>
<evidence type="ECO:0000256" key="5">
    <source>
        <dbReference type="ARBA" id="ARBA00022475"/>
    </source>
</evidence>
<keyword evidence="22" id="KW-1185">Reference proteome</keyword>
<dbReference type="Pfam" id="PF00173">
    <property type="entry name" value="Cyt-b5"/>
    <property type="match status" value="1"/>
</dbReference>
<evidence type="ECO:0000256" key="14">
    <source>
        <dbReference type="SAM" id="MobiDB-lite"/>
    </source>
</evidence>
<dbReference type="CDD" id="cd03362">
    <property type="entry name" value="TOPRIM_TopoIA_TopoIII"/>
    <property type="match status" value="1"/>
</dbReference>
<keyword evidence="8 13" id="KW-0518">Myosin</keyword>
<feature type="domain" description="Cytochrome b5 heme-binding" evidence="16">
    <location>
        <begin position="985"/>
        <end position="1042"/>
    </location>
</feature>
<dbReference type="EC" id="5.6.2.1" evidence="4"/>
<keyword evidence="13" id="KW-0009">Actin-binding</keyword>
<comment type="caution">
    <text evidence="21">The sequence shown here is derived from an EMBL/GenBank/DDBJ whole genome shotgun (WGS) entry which is preliminary data.</text>
</comment>
<dbReference type="Gene3D" id="1.10.10.820">
    <property type="match status" value="1"/>
</dbReference>
<dbReference type="GO" id="GO:0005634">
    <property type="term" value="C:nucleus"/>
    <property type="evidence" value="ECO:0007669"/>
    <property type="project" value="TreeGrafter"/>
</dbReference>
<dbReference type="Pfam" id="PF08766">
    <property type="entry name" value="DEK_C"/>
    <property type="match status" value="1"/>
</dbReference>
<feature type="domain" description="Myosin motor" evidence="18">
    <location>
        <begin position="9"/>
        <end position="784"/>
    </location>
</feature>
<dbReference type="InterPro" id="IPR013824">
    <property type="entry name" value="Topo_IA_cen_sub1"/>
</dbReference>
<evidence type="ECO:0000313" key="22">
    <source>
        <dbReference type="Proteomes" id="UP000605846"/>
    </source>
</evidence>
<dbReference type="PRINTS" id="PR00193">
    <property type="entry name" value="MYOSINHEAVY"/>
</dbReference>
<dbReference type="InterPro" id="IPR001199">
    <property type="entry name" value="Cyt_B5-like_heme/steroid-bd"/>
</dbReference>
<organism evidence="21 22">
    <name type="scientific">Apophysomyces ossiformis</name>
    <dbReference type="NCBI Taxonomy" id="679940"/>
    <lineage>
        <taxon>Eukaryota</taxon>
        <taxon>Fungi</taxon>
        <taxon>Fungi incertae sedis</taxon>
        <taxon>Mucoromycota</taxon>
        <taxon>Mucoromycotina</taxon>
        <taxon>Mucoromycetes</taxon>
        <taxon>Mucorales</taxon>
        <taxon>Mucorineae</taxon>
        <taxon>Mucoraceae</taxon>
        <taxon>Apophysomyces</taxon>
    </lineage>
</organism>
<dbReference type="Pfam" id="PF01131">
    <property type="entry name" value="Topoisom_bac"/>
    <property type="match status" value="1"/>
</dbReference>
<dbReference type="CDD" id="cd00186">
    <property type="entry name" value="TOP1Ac"/>
    <property type="match status" value="1"/>
</dbReference>
<dbReference type="InterPro" id="IPR036037">
    <property type="entry name" value="MYSc_Myo17"/>
</dbReference>
<comment type="similarity">
    <text evidence="13">Belongs to the TRAFAC class myosin-kinesin ATPase superfamily. Myosin family.</text>
</comment>
<evidence type="ECO:0000256" key="4">
    <source>
        <dbReference type="ARBA" id="ARBA00012891"/>
    </source>
</evidence>
<feature type="domain" description="Toprim" evidence="17">
    <location>
        <begin position="1995"/>
        <end position="2140"/>
    </location>
</feature>
<keyword evidence="15" id="KW-1133">Transmembrane helix</keyword>
<dbReference type="CDD" id="cd04190">
    <property type="entry name" value="Chitin_synth_C"/>
    <property type="match status" value="1"/>
</dbReference>
<dbReference type="FunFam" id="1.10.290.10:FF:000001">
    <property type="entry name" value="DNA topoisomerase"/>
    <property type="match status" value="1"/>
</dbReference>
<dbReference type="GO" id="GO:0003774">
    <property type="term" value="F:cytoskeletal motor activity"/>
    <property type="evidence" value="ECO:0007669"/>
    <property type="project" value="UniProtKB-UniRule"/>
</dbReference>
<dbReference type="Gene3D" id="3.40.850.10">
    <property type="entry name" value="Kinesin motor domain"/>
    <property type="match status" value="1"/>
</dbReference>
<dbReference type="SMART" id="SM01117">
    <property type="entry name" value="Cyt-b5"/>
    <property type="match status" value="2"/>
</dbReference>
<dbReference type="InterPro" id="IPR011992">
    <property type="entry name" value="EF-hand-dom_pair"/>
</dbReference>
<evidence type="ECO:0000256" key="6">
    <source>
        <dbReference type="ARBA" id="ARBA00022679"/>
    </source>
</evidence>
<dbReference type="SUPFAM" id="SSF56712">
    <property type="entry name" value="Prokaryotic type I DNA topoisomerase"/>
    <property type="match status" value="1"/>
</dbReference>
<evidence type="ECO:0000259" key="18">
    <source>
        <dbReference type="PROSITE" id="PS51456"/>
    </source>
</evidence>
<dbReference type="PROSITE" id="PS51456">
    <property type="entry name" value="MYOSIN_MOTOR"/>
    <property type="match status" value="1"/>
</dbReference>
<keyword evidence="11" id="KW-0325">Glycoprotein</keyword>
<dbReference type="GO" id="GO:0016740">
    <property type="term" value="F:transferase activity"/>
    <property type="evidence" value="ECO:0007669"/>
    <property type="project" value="UniProtKB-KW"/>
</dbReference>
<dbReference type="GO" id="GO:0003917">
    <property type="term" value="F:DNA topoisomerase type I (single strand cut, ATP-independent) activity"/>
    <property type="evidence" value="ECO:0007669"/>
    <property type="project" value="UniProtKB-EC"/>
</dbReference>
<comment type="similarity">
    <text evidence="3">Belongs to the type IA topoisomerase family.</text>
</comment>
<dbReference type="GO" id="GO:0003779">
    <property type="term" value="F:actin binding"/>
    <property type="evidence" value="ECO:0007669"/>
    <property type="project" value="UniProtKB-KW"/>
</dbReference>
<dbReference type="SUPFAM" id="SSF53448">
    <property type="entry name" value="Nucleotide-diphospho-sugar transferases"/>
    <property type="match status" value="1"/>
</dbReference>
<feature type="compositionally biased region" description="Polar residues" evidence="14">
    <location>
        <begin position="2887"/>
        <end position="2896"/>
    </location>
</feature>
<dbReference type="InterPro" id="IPR029044">
    <property type="entry name" value="Nucleotide-diphossugar_trans"/>
</dbReference>
<dbReference type="OrthoDB" id="370884at2759"/>
<dbReference type="Proteomes" id="UP000605846">
    <property type="component" value="Unassembled WGS sequence"/>
</dbReference>
<evidence type="ECO:0000256" key="3">
    <source>
        <dbReference type="ARBA" id="ARBA00009446"/>
    </source>
</evidence>
<feature type="binding site" evidence="13">
    <location>
        <begin position="110"/>
        <end position="117"/>
    </location>
    <ligand>
        <name>ATP</name>
        <dbReference type="ChEBI" id="CHEBI:30616"/>
    </ligand>
</feature>
<dbReference type="PANTHER" id="PTHR11390">
    <property type="entry name" value="PROKARYOTIC DNA TOPOISOMERASE"/>
    <property type="match status" value="1"/>
</dbReference>
<feature type="transmembrane region" description="Helical" evidence="15">
    <location>
        <begin position="1646"/>
        <end position="1667"/>
    </location>
</feature>
<dbReference type="GO" id="GO:0005524">
    <property type="term" value="F:ATP binding"/>
    <property type="evidence" value="ECO:0007669"/>
    <property type="project" value="UniProtKB-UniRule"/>
</dbReference>
<dbReference type="GO" id="GO:0006265">
    <property type="term" value="P:DNA topological change"/>
    <property type="evidence" value="ECO:0007669"/>
    <property type="project" value="InterPro"/>
</dbReference>
<dbReference type="InterPro" id="IPR023405">
    <property type="entry name" value="Topo_IA_core_domain"/>
</dbReference>
<evidence type="ECO:0000256" key="9">
    <source>
        <dbReference type="ARBA" id="ARBA00023125"/>
    </source>
</evidence>
<keyword evidence="12" id="KW-0413">Isomerase</keyword>
<dbReference type="InterPro" id="IPR013825">
    <property type="entry name" value="Topo_IA_cen_sub2"/>
</dbReference>
<evidence type="ECO:0000256" key="11">
    <source>
        <dbReference type="ARBA" id="ARBA00023180"/>
    </source>
</evidence>
<dbReference type="PROSITE" id="PS50880">
    <property type="entry name" value="TOPRIM"/>
    <property type="match status" value="1"/>
</dbReference>
<evidence type="ECO:0000259" key="19">
    <source>
        <dbReference type="PROSITE" id="PS51998"/>
    </source>
</evidence>
<dbReference type="Gene3D" id="1.10.290.10">
    <property type="entry name" value="Topoisomerase I, domain 4"/>
    <property type="match status" value="1"/>
</dbReference>
<keyword evidence="9" id="KW-0238">DNA-binding</keyword>
<dbReference type="Gene3D" id="1.20.120.720">
    <property type="entry name" value="Myosin VI head, motor domain, U50 subdomain"/>
    <property type="match status" value="1"/>
</dbReference>
<keyword evidence="10 13" id="KW-0505">Motor protein</keyword>
<evidence type="ECO:0000256" key="15">
    <source>
        <dbReference type="SAM" id="Phobius"/>
    </source>
</evidence>
<feature type="domain" description="DEK-C" evidence="19">
    <location>
        <begin position="1910"/>
        <end position="1965"/>
    </location>
</feature>
<dbReference type="SMART" id="SM00436">
    <property type="entry name" value="TOP1Bc"/>
    <property type="match status" value="1"/>
</dbReference>
<dbReference type="InterPro" id="IPR006171">
    <property type="entry name" value="TOPRIM_dom"/>
</dbReference>
<keyword evidence="13" id="KW-0547">Nucleotide-binding</keyword>
<keyword evidence="6" id="KW-0808">Transferase</keyword>
<dbReference type="SMART" id="SM00493">
    <property type="entry name" value="TOPRIM"/>
    <property type="match status" value="1"/>
</dbReference>
<dbReference type="InterPro" id="IPR036400">
    <property type="entry name" value="Cyt_B5-like_heme/steroid_sf"/>
</dbReference>
<feature type="transmembrane region" description="Helical" evidence="15">
    <location>
        <begin position="1619"/>
        <end position="1640"/>
    </location>
</feature>
<dbReference type="SMART" id="SM00437">
    <property type="entry name" value="TOP1Ac"/>
    <property type="match status" value="1"/>
</dbReference>
<feature type="transmembrane region" description="Helical" evidence="15">
    <location>
        <begin position="1674"/>
        <end position="1697"/>
    </location>
</feature>
<dbReference type="CDD" id="cd14879">
    <property type="entry name" value="MYSc_Myo17"/>
    <property type="match status" value="1"/>
</dbReference>
<feature type="region of interest" description="Disordered" evidence="14">
    <location>
        <begin position="2882"/>
        <end position="2921"/>
    </location>
</feature>
<dbReference type="Gene3D" id="2.70.20.10">
    <property type="entry name" value="Topoisomerase I, domain 3"/>
    <property type="match status" value="1"/>
</dbReference>
<evidence type="ECO:0000256" key="12">
    <source>
        <dbReference type="ARBA" id="ARBA00023235"/>
    </source>
</evidence>
<feature type="domain" description="Topo IA-type catalytic" evidence="20">
    <location>
        <begin position="2135"/>
        <end position="2564"/>
    </location>
</feature>
<dbReference type="SMART" id="SM00242">
    <property type="entry name" value="MYSc"/>
    <property type="match status" value="1"/>
</dbReference>
<keyword evidence="15" id="KW-0472">Membrane</keyword>
<dbReference type="Gene3D" id="1.10.460.10">
    <property type="entry name" value="Topoisomerase I, domain 2"/>
    <property type="match status" value="1"/>
</dbReference>
<dbReference type="InterPro" id="IPR003601">
    <property type="entry name" value="Topo_IA_2"/>
</dbReference>
<dbReference type="SUPFAM" id="SSF109715">
    <property type="entry name" value="DEK C-terminal domain"/>
    <property type="match status" value="1"/>
</dbReference>
<dbReference type="EMBL" id="JABAYA010000181">
    <property type="protein sequence ID" value="KAF7722703.1"/>
    <property type="molecule type" value="Genomic_DNA"/>
</dbReference>
<accession>A0A8H7BK52</accession>
<keyword evidence="15" id="KW-0812">Transmembrane</keyword>
<evidence type="ECO:0000259" key="17">
    <source>
        <dbReference type="PROSITE" id="PS50880"/>
    </source>
</evidence>
<keyword evidence="7" id="KW-0799">Topoisomerase</keyword>
<dbReference type="InterPro" id="IPR014876">
    <property type="entry name" value="DEK_C"/>
</dbReference>
<feature type="transmembrane region" description="Helical" evidence="15">
    <location>
        <begin position="1224"/>
        <end position="1243"/>
    </location>
</feature>
<comment type="subcellular location">
    <subcellularLocation>
        <location evidence="2">Cell membrane</location>
        <topology evidence="2">Multi-pass membrane protein</topology>
    </subcellularLocation>
</comment>
<evidence type="ECO:0000256" key="8">
    <source>
        <dbReference type="ARBA" id="ARBA00023123"/>
    </source>
</evidence>
<dbReference type="PROSITE" id="PS00396">
    <property type="entry name" value="TOPO_IA_1"/>
    <property type="match status" value="1"/>
</dbReference>
<feature type="transmembrane region" description="Helical" evidence="15">
    <location>
        <begin position="920"/>
        <end position="937"/>
    </location>
</feature>
<dbReference type="Gene3D" id="1.10.238.10">
    <property type="entry name" value="EF-hand"/>
    <property type="match status" value="1"/>
</dbReference>
<evidence type="ECO:0000256" key="2">
    <source>
        <dbReference type="ARBA" id="ARBA00004651"/>
    </source>
</evidence>
<dbReference type="Pfam" id="PF23546">
    <property type="entry name" value="Zn_ribbon_TOP3B"/>
    <property type="match status" value="1"/>
</dbReference>
<dbReference type="GO" id="GO:0005886">
    <property type="term" value="C:plasma membrane"/>
    <property type="evidence" value="ECO:0007669"/>
    <property type="project" value="UniProtKB-SubCell"/>
</dbReference>
<dbReference type="SUPFAM" id="SSF52540">
    <property type="entry name" value="P-loop containing nucleoside triphosphate hydrolases"/>
    <property type="match status" value="1"/>
</dbReference>
<dbReference type="InterPro" id="IPR003602">
    <property type="entry name" value="Topo_IA_DNA-bd_dom"/>
</dbReference>
<dbReference type="Pfam" id="PF03142">
    <property type="entry name" value="Chitin_synth_2"/>
    <property type="match status" value="1"/>
</dbReference>
<dbReference type="Gene3D" id="3.90.550.10">
    <property type="entry name" value="Spore Coat Polysaccharide Biosynthesis Protein SpsA, Chain A"/>
    <property type="match status" value="1"/>
</dbReference>
<comment type="catalytic activity">
    <reaction evidence="1">
        <text>ATP-independent breakage of single-stranded DNA, followed by passage and rejoining.</text>
        <dbReference type="EC" id="5.6.2.1"/>
    </reaction>
</comment>
<dbReference type="GO" id="GO:0006310">
    <property type="term" value="P:DNA recombination"/>
    <property type="evidence" value="ECO:0007669"/>
    <property type="project" value="TreeGrafter"/>
</dbReference>
<dbReference type="InterPro" id="IPR034144">
    <property type="entry name" value="TOPRIM_TopoIII"/>
</dbReference>